<organism evidence="2 3">
    <name type="scientific">Pedobacter kyonggii</name>
    <dbReference type="NCBI Taxonomy" id="1926871"/>
    <lineage>
        <taxon>Bacteria</taxon>
        <taxon>Pseudomonadati</taxon>
        <taxon>Bacteroidota</taxon>
        <taxon>Sphingobacteriia</taxon>
        <taxon>Sphingobacteriales</taxon>
        <taxon>Sphingobacteriaceae</taxon>
        <taxon>Pedobacter</taxon>
    </lineage>
</organism>
<gene>
    <name evidence="2" type="ORF">EYS08_08280</name>
</gene>
<evidence type="ECO:0000259" key="1">
    <source>
        <dbReference type="Pfam" id="PF00534"/>
    </source>
</evidence>
<accession>A0A4Q9HEX8</accession>
<evidence type="ECO:0000313" key="2">
    <source>
        <dbReference type="EMBL" id="TBO43329.1"/>
    </source>
</evidence>
<comment type="caution">
    <text evidence="2">The sequence shown here is derived from an EMBL/GenBank/DDBJ whole genome shotgun (WGS) entry which is preliminary data.</text>
</comment>
<dbReference type="OrthoDB" id="6794112at2"/>
<proteinExistence type="predicted"/>
<dbReference type="InterPro" id="IPR001296">
    <property type="entry name" value="Glyco_trans_1"/>
</dbReference>
<dbReference type="RefSeq" id="WP_131029573.1">
    <property type="nucleotide sequence ID" value="NZ_SIXF01000005.1"/>
</dbReference>
<keyword evidence="2" id="KW-0808">Transferase</keyword>
<dbReference type="Pfam" id="PF00534">
    <property type="entry name" value="Glycos_transf_1"/>
    <property type="match status" value="1"/>
</dbReference>
<dbReference type="EMBL" id="SIXF01000005">
    <property type="protein sequence ID" value="TBO43329.1"/>
    <property type="molecule type" value="Genomic_DNA"/>
</dbReference>
<evidence type="ECO:0000313" key="3">
    <source>
        <dbReference type="Proteomes" id="UP000291819"/>
    </source>
</evidence>
<reference evidence="2 3" key="1">
    <citation type="submission" date="2019-02" db="EMBL/GenBank/DDBJ databases">
        <title>Pedobacter kyonggii whole genome sequence analysis.</title>
        <authorList>
            <person name="Dahal R.H."/>
        </authorList>
    </citation>
    <scope>NUCLEOTIDE SEQUENCE [LARGE SCALE GENOMIC DNA]</scope>
    <source>
        <strain evidence="2 3">K-4-11-1</strain>
    </source>
</reference>
<protein>
    <submittedName>
        <fullName evidence="2">Glycosyltransferase</fullName>
    </submittedName>
</protein>
<sequence length="333" mass="38149">MKNKNQFFAWVSFQRRPVSMQSYFGYNLEFIKTSIKDKWLKPFDYIAKGMQTSYSLLKNKPEILWIQLPPTPLLRIALAYKKINKKTVLIVDCHNGTFWGKWKKYLKKDNLNKCDVIIAHNSVIRDIAIELGVDRDKLMVLETKPAERKSTKEILPRVAGRPQVLMPCSFNIDEPVQVVFDAARQIPNIDILISGPNERGVSLFDYSKKPDNVKFLGYLSSEDYEITFRQSDVVMGLTTEDHIQLSVANEATGFEMPMVISDTKLLRDLFNKGAVYVETLNPKSIASGIIEALDKKDVLKKEVAILKKERIVRWELMASAVNDKIKNIMANKA</sequence>
<keyword evidence="3" id="KW-1185">Reference proteome</keyword>
<feature type="domain" description="Glycosyl transferase family 1" evidence="1">
    <location>
        <begin position="152"/>
        <end position="297"/>
    </location>
</feature>
<dbReference type="GO" id="GO:0016757">
    <property type="term" value="F:glycosyltransferase activity"/>
    <property type="evidence" value="ECO:0007669"/>
    <property type="project" value="InterPro"/>
</dbReference>
<dbReference type="Proteomes" id="UP000291819">
    <property type="component" value="Unassembled WGS sequence"/>
</dbReference>
<dbReference type="SUPFAM" id="SSF53756">
    <property type="entry name" value="UDP-Glycosyltransferase/glycogen phosphorylase"/>
    <property type="match status" value="1"/>
</dbReference>
<name>A0A4Q9HEX8_9SPHI</name>
<dbReference type="Gene3D" id="3.40.50.2000">
    <property type="entry name" value="Glycogen Phosphorylase B"/>
    <property type="match status" value="2"/>
</dbReference>
<dbReference type="AlphaFoldDB" id="A0A4Q9HEX8"/>